<evidence type="ECO:0000259" key="6">
    <source>
        <dbReference type="Pfam" id="PF01368"/>
    </source>
</evidence>
<proteinExistence type="inferred from homology"/>
<dbReference type="InterPro" id="IPR001667">
    <property type="entry name" value="DDH_dom"/>
</dbReference>
<dbReference type="PANTHER" id="PTHR30255:SF2">
    <property type="entry name" value="SINGLE-STRANDED-DNA-SPECIFIC EXONUCLEASE RECJ"/>
    <property type="match status" value="1"/>
</dbReference>
<dbReference type="NCBIfam" id="TIGR00644">
    <property type="entry name" value="recJ"/>
    <property type="match status" value="1"/>
</dbReference>
<dbReference type="InterPro" id="IPR003156">
    <property type="entry name" value="DHHA1_dom"/>
</dbReference>
<gene>
    <name evidence="9" type="primary">recJ</name>
    <name evidence="9" type="ORF">ACFVKH_07970</name>
</gene>
<feature type="domain" description="RecJ OB" evidence="8">
    <location>
        <begin position="487"/>
        <end position="595"/>
    </location>
</feature>
<evidence type="ECO:0000256" key="5">
    <source>
        <dbReference type="ARBA" id="ARBA00022839"/>
    </source>
</evidence>
<name>A0ABW6IDE4_9CYAN</name>
<evidence type="ECO:0000259" key="7">
    <source>
        <dbReference type="Pfam" id="PF02272"/>
    </source>
</evidence>
<keyword evidence="3" id="KW-0540">Nuclease</keyword>
<dbReference type="Gene3D" id="3.90.1640.30">
    <property type="match status" value="1"/>
</dbReference>
<dbReference type="InterPro" id="IPR051673">
    <property type="entry name" value="SSDNA_exonuclease_RecJ"/>
</dbReference>
<dbReference type="Proteomes" id="UP001600165">
    <property type="component" value="Unassembled WGS sequence"/>
</dbReference>
<dbReference type="InterPro" id="IPR038763">
    <property type="entry name" value="DHH_sf"/>
</dbReference>
<dbReference type="Gene3D" id="3.10.310.30">
    <property type="match status" value="1"/>
</dbReference>
<evidence type="ECO:0000256" key="1">
    <source>
        <dbReference type="ARBA" id="ARBA00005915"/>
    </source>
</evidence>
<comment type="similarity">
    <text evidence="1">Belongs to the RecJ family.</text>
</comment>
<evidence type="ECO:0000256" key="4">
    <source>
        <dbReference type="ARBA" id="ARBA00022801"/>
    </source>
</evidence>
<dbReference type="EMBL" id="JBHZOL010000055">
    <property type="protein sequence ID" value="MFE4106208.1"/>
    <property type="molecule type" value="Genomic_DNA"/>
</dbReference>
<accession>A0ABW6IDE4</accession>
<evidence type="ECO:0000313" key="10">
    <source>
        <dbReference type="Proteomes" id="UP001600165"/>
    </source>
</evidence>
<protein>
    <recommendedName>
        <fullName evidence="2">Single-stranded-DNA-specific exonuclease RecJ</fullName>
    </recommendedName>
</protein>
<dbReference type="GO" id="GO:0004527">
    <property type="term" value="F:exonuclease activity"/>
    <property type="evidence" value="ECO:0007669"/>
    <property type="project" value="UniProtKB-KW"/>
</dbReference>
<feature type="domain" description="DDH" evidence="6">
    <location>
        <begin position="88"/>
        <end position="241"/>
    </location>
</feature>
<reference evidence="9 10" key="1">
    <citation type="submission" date="2024-10" db="EMBL/GenBank/DDBJ databases">
        <authorList>
            <person name="Ratan Roy A."/>
            <person name="Morales Sandoval P.H."/>
            <person name="De Los Santos Villalobos S."/>
            <person name="Chakraborty S."/>
            <person name="Mukherjee J."/>
        </authorList>
    </citation>
    <scope>NUCLEOTIDE SEQUENCE [LARGE SCALE GENOMIC DNA]</scope>
    <source>
        <strain evidence="9 10">S1</strain>
    </source>
</reference>
<dbReference type="InterPro" id="IPR004610">
    <property type="entry name" value="RecJ"/>
</dbReference>
<dbReference type="Pfam" id="PF17768">
    <property type="entry name" value="RecJ_OB"/>
    <property type="match status" value="1"/>
</dbReference>
<evidence type="ECO:0000259" key="8">
    <source>
        <dbReference type="Pfam" id="PF17768"/>
    </source>
</evidence>
<keyword evidence="10" id="KW-1185">Reference proteome</keyword>
<evidence type="ECO:0000256" key="2">
    <source>
        <dbReference type="ARBA" id="ARBA00019841"/>
    </source>
</evidence>
<dbReference type="InterPro" id="IPR041122">
    <property type="entry name" value="RecJ_OB"/>
</dbReference>
<evidence type="ECO:0000313" key="9">
    <source>
        <dbReference type="EMBL" id="MFE4106208.1"/>
    </source>
</evidence>
<dbReference type="Pfam" id="PF01368">
    <property type="entry name" value="DHH"/>
    <property type="match status" value="1"/>
</dbReference>
<dbReference type="Pfam" id="PF02272">
    <property type="entry name" value="DHHA1"/>
    <property type="match status" value="1"/>
</dbReference>
<dbReference type="SUPFAM" id="SSF64182">
    <property type="entry name" value="DHH phosphoesterases"/>
    <property type="match status" value="1"/>
</dbReference>
<keyword evidence="4" id="KW-0378">Hydrolase</keyword>
<sequence>MVNSTHQWQLQPSFDLSEEWLQAVQQQTGLEQPQALAQLLWQRGIRSVEQLPGFFDPQQYQPTSAFEFGSEMQRAVDRLKQAHQQGEKVAIWGDFDADGVTATAVLWEGLGQFFVPDQQLTYVIPNRLKESHGLHKEGLIQLAAAGYTLVVTCDTGSTHLSELNLAQQLGLAVIVSDHHTLPDQRPPVQAIINPRYLPTHHPLAHLSGVAVAYKLVEALYQTLPDVPQQPLDQLIDLVAIGLIADLVELKGDCRYLAQMGIQKLQQRLQPAPTDSAYRPGVAELLMLCKRSGDRPTDISFGIGPRINAVSRIHGDASFCVELLTSRDPERCRQLATETELANTRRKALQRDLMQQVTQRLQQIDLSTTHVIVLADTQWPTGILGLVAGQIAQQYHRPTLLLSIDPPSPDGSAPQLARGSARSPQSIDLYQLVQTQTALLHSFGGHPYAAGLSLPVENIALFSEAINRQLREQQSAATLAIAAIPSADLKVTVAELGKSLFQQLKQLEPCGMGNPVPRLLLRNCWFSNARNYNLRDYRGGKVRYIKTEFDLCDATASLGFPGHWWEHYRDDLPTGTCDVIVELDFNTYKKRYEVRLLAVRPAASIQASAGLADWLVDQRTVATANVTSALRLQHCPTDWQDFQPWLHQAVQKQQALTLAYSPPVQPSPQQIVKTLLGIAKYLHRTQQWATRPQLLARLTLSDRTLNLALVCLEQLGFELAQTDQGLQVKSLPATLETTHSNAIATFVAAIQEEQFRRQYFYQVPLATLQTTVQQMLGNTV</sequence>
<dbReference type="PANTHER" id="PTHR30255">
    <property type="entry name" value="SINGLE-STRANDED-DNA-SPECIFIC EXONUCLEASE RECJ"/>
    <property type="match status" value="1"/>
</dbReference>
<evidence type="ECO:0000256" key="3">
    <source>
        <dbReference type="ARBA" id="ARBA00022722"/>
    </source>
</evidence>
<feature type="domain" description="DHHA1" evidence="7">
    <location>
        <begin position="369"/>
        <end position="470"/>
    </location>
</feature>
<comment type="caution">
    <text evidence="9">The sequence shown here is derived from an EMBL/GenBank/DDBJ whole genome shotgun (WGS) entry which is preliminary data.</text>
</comment>
<organism evidence="9 10">
    <name type="scientific">Almyronema epifaneia S1</name>
    <dbReference type="NCBI Taxonomy" id="2991925"/>
    <lineage>
        <taxon>Bacteria</taxon>
        <taxon>Bacillati</taxon>
        <taxon>Cyanobacteriota</taxon>
        <taxon>Cyanophyceae</taxon>
        <taxon>Nodosilineales</taxon>
        <taxon>Nodosilineaceae</taxon>
        <taxon>Almyronema</taxon>
        <taxon>Almyronema epifaneia</taxon>
    </lineage>
</organism>
<dbReference type="RefSeq" id="WP_377963738.1">
    <property type="nucleotide sequence ID" value="NZ_JBHZOL010000055.1"/>
</dbReference>
<keyword evidence="5 9" id="KW-0269">Exonuclease</keyword>